<accession>A0A9Q1E4P0</accession>
<organism evidence="2 3">
    <name type="scientific">Synaphobranchus kaupii</name>
    <name type="common">Kaup's arrowtooth eel</name>
    <dbReference type="NCBI Taxonomy" id="118154"/>
    <lineage>
        <taxon>Eukaryota</taxon>
        <taxon>Metazoa</taxon>
        <taxon>Chordata</taxon>
        <taxon>Craniata</taxon>
        <taxon>Vertebrata</taxon>
        <taxon>Euteleostomi</taxon>
        <taxon>Actinopterygii</taxon>
        <taxon>Neopterygii</taxon>
        <taxon>Teleostei</taxon>
        <taxon>Anguilliformes</taxon>
        <taxon>Synaphobranchidae</taxon>
        <taxon>Synaphobranchus</taxon>
    </lineage>
</organism>
<proteinExistence type="predicted"/>
<feature type="region of interest" description="Disordered" evidence="1">
    <location>
        <begin position="70"/>
        <end position="104"/>
    </location>
</feature>
<name>A0A9Q1E4P0_SYNKA</name>
<sequence>MRRAWLRGIHVRKKQDDRMPSCHPGLLNAVALRSQRTASNHTGVLGVFSCHSPKDPQRHKCNRTHTLPREASLSDCRQQSTQLDPSSRSQNGFRQGKRCFPAHQ</sequence>
<comment type="caution">
    <text evidence="2">The sequence shown here is derived from an EMBL/GenBank/DDBJ whole genome shotgun (WGS) entry which is preliminary data.</text>
</comment>
<evidence type="ECO:0000313" key="2">
    <source>
        <dbReference type="EMBL" id="KAJ8332183.1"/>
    </source>
</evidence>
<dbReference type="EMBL" id="JAINUF010000033">
    <property type="protein sequence ID" value="KAJ8332183.1"/>
    <property type="molecule type" value="Genomic_DNA"/>
</dbReference>
<protein>
    <submittedName>
        <fullName evidence="2">Uncharacterized protein</fullName>
    </submittedName>
</protein>
<reference evidence="2" key="1">
    <citation type="journal article" date="2023" name="Science">
        <title>Genome structures resolve the early diversification of teleost fishes.</title>
        <authorList>
            <person name="Parey E."/>
            <person name="Louis A."/>
            <person name="Montfort J."/>
            <person name="Bouchez O."/>
            <person name="Roques C."/>
            <person name="Iampietro C."/>
            <person name="Lluch J."/>
            <person name="Castinel A."/>
            <person name="Donnadieu C."/>
            <person name="Desvignes T."/>
            <person name="Floi Bucao C."/>
            <person name="Jouanno E."/>
            <person name="Wen M."/>
            <person name="Mejri S."/>
            <person name="Dirks R."/>
            <person name="Jansen H."/>
            <person name="Henkel C."/>
            <person name="Chen W.J."/>
            <person name="Zahm M."/>
            <person name="Cabau C."/>
            <person name="Klopp C."/>
            <person name="Thompson A.W."/>
            <person name="Robinson-Rechavi M."/>
            <person name="Braasch I."/>
            <person name="Lecointre G."/>
            <person name="Bobe J."/>
            <person name="Postlethwait J.H."/>
            <person name="Berthelot C."/>
            <person name="Roest Crollius H."/>
            <person name="Guiguen Y."/>
        </authorList>
    </citation>
    <scope>NUCLEOTIDE SEQUENCE</scope>
    <source>
        <strain evidence="2">WJC10195</strain>
    </source>
</reference>
<dbReference type="Proteomes" id="UP001152622">
    <property type="component" value="Unassembled WGS sequence"/>
</dbReference>
<evidence type="ECO:0000256" key="1">
    <source>
        <dbReference type="SAM" id="MobiDB-lite"/>
    </source>
</evidence>
<keyword evidence="3" id="KW-1185">Reference proteome</keyword>
<dbReference type="AlphaFoldDB" id="A0A9Q1E4P0"/>
<feature type="compositionally biased region" description="Polar residues" evidence="1">
    <location>
        <begin position="75"/>
        <end position="93"/>
    </location>
</feature>
<evidence type="ECO:0000313" key="3">
    <source>
        <dbReference type="Proteomes" id="UP001152622"/>
    </source>
</evidence>
<gene>
    <name evidence="2" type="ORF">SKAU_G00428330</name>
</gene>